<organism evidence="1">
    <name type="scientific">Arundo donax</name>
    <name type="common">Giant reed</name>
    <name type="synonym">Donax arundinaceus</name>
    <dbReference type="NCBI Taxonomy" id="35708"/>
    <lineage>
        <taxon>Eukaryota</taxon>
        <taxon>Viridiplantae</taxon>
        <taxon>Streptophyta</taxon>
        <taxon>Embryophyta</taxon>
        <taxon>Tracheophyta</taxon>
        <taxon>Spermatophyta</taxon>
        <taxon>Magnoliopsida</taxon>
        <taxon>Liliopsida</taxon>
        <taxon>Poales</taxon>
        <taxon>Poaceae</taxon>
        <taxon>PACMAD clade</taxon>
        <taxon>Arundinoideae</taxon>
        <taxon>Arundineae</taxon>
        <taxon>Arundo</taxon>
    </lineage>
</organism>
<sequence length="58" mass="6788">MFNFFYLNSQCIGWEKNSICRSKCSGQFTSLSHADIFAPRILMFETLNEIFIALIYLN</sequence>
<dbReference type="EMBL" id="GBRH01204881">
    <property type="protein sequence ID" value="JAD93014.1"/>
    <property type="molecule type" value="Transcribed_RNA"/>
</dbReference>
<accession>A0A0A9DWQ7</accession>
<name>A0A0A9DWQ7_ARUDO</name>
<proteinExistence type="predicted"/>
<protein>
    <submittedName>
        <fullName evidence="1">Uncharacterized protein</fullName>
    </submittedName>
</protein>
<dbReference type="AlphaFoldDB" id="A0A0A9DWQ7"/>
<evidence type="ECO:0000313" key="1">
    <source>
        <dbReference type="EMBL" id="JAD93014.1"/>
    </source>
</evidence>
<reference evidence="1" key="2">
    <citation type="journal article" date="2015" name="Data Brief">
        <title>Shoot transcriptome of the giant reed, Arundo donax.</title>
        <authorList>
            <person name="Barrero R.A."/>
            <person name="Guerrero F.D."/>
            <person name="Moolhuijzen P."/>
            <person name="Goolsby J.A."/>
            <person name="Tidwell J."/>
            <person name="Bellgard S.E."/>
            <person name="Bellgard M.I."/>
        </authorList>
    </citation>
    <scope>NUCLEOTIDE SEQUENCE</scope>
    <source>
        <tissue evidence="1">Shoot tissue taken approximately 20 cm above the soil surface</tissue>
    </source>
</reference>
<reference evidence="1" key="1">
    <citation type="submission" date="2014-09" db="EMBL/GenBank/DDBJ databases">
        <authorList>
            <person name="Magalhaes I.L.F."/>
            <person name="Oliveira U."/>
            <person name="Santos F.R."/>
            <person name="Vidigal T.H.D.A."/>
            <person name="Brescovit A.D."/>
            <person name="Santos A.J."/>
        </authorList>
    </citation>
    <scope>NUCLEOTIDE SEQUENCE</scope>
    <source>
        <tissue evidence="1">Shoot tissue taken approximately 20 cm above the soil surface</tissue>
    </source>
</reference>